<feature type="transmembrane region" description="Helical" evidence="13">
    <location>
        <begin position="244"/>
        <end position="269"/>
    </location>
</feature>
<dbReference type="Pfam" id="PF01554">
    <property type="entry name" value="MatE"/>
    <property type="match status" value="2"/>
</dbReference>
<dbReference type="NCBIfam" id="TIGR00797">
    <property type="entry name" value="matE"/>
    <property type="match status" value="1"/>
</dbReference>
<reference evidence="14 15" key="1">
    <citation type="submission" date="2016-11" db="EMBL/GenBank/DDBJ databases">
        <authorList>
            <person name="Varghese N."/>
            <person name="Submissions S."/>
        </authorList>
    </citation>
    <scope>NUCLEOTIDE SEQUENCE [LARGE SCALE GENOMIC DNA]</scope>
    <source>
        <strain evidence="14 15">FD</strain>
    </source>
</reference>
<evidence type="ECO:0000256" key="3">
    <source>
        <dbReference type="ARBA" id="ARBA00010199"/>
    </source>
</evidence>
<dbReference type="PANTHER" id="PTHR43298">
    <property type="entry name" value="MULTIDRUG RESISTANCE PROTEIN NORM-RELATED"/>
    <property type="match status" value="1"/>
</dbReference>
<evidence type="ECO:0000256" key="9">
    <source>
        <dbReference type="ARBA" id="ARBA00022989"/>
    </source>
</evidence>
<dbReference type="GO" id="GO:0005886">
    <property type="term" value="C:plasma membrane"/>
    <property type="evidence" value="ECO:0007669"/>
    <property type="project" value="UniProtKB-SubCell"/>
</dbReference>
<sequence length="463" mass="50224">MEETREIPLKGQMTEGKIGRQLLLFALPLMFSNLCQQLYNTVDAVIVGRFVGANALAAVGASSLLITFMIYFFIGLSIGASVLISQFFGSRKYDKVQEAVHTAVALSLAAGLALTVLGLTLAPAMLRMMNIPEAGLAYAVPYIRIYFLGMIPMTLYNIGSGILRAVGDSKTPLACLVVTVVLNIGLDLLFVGPLGMGVAGAALATAFSQLAAAVLIVIILLRADPIYRLRLAKIRFHAQVFRDIVRIGLPAGLQSVLVCFSNVVVQSQINTFGLEVMAGFTAYMKIDGFLFMPIDAFCLAISNFVGQNMGAGRWERVVKGKNVCLLLCVGVTIGLGAAIILNACLILGMFTSDETVVLNGMRQLYTVVPLYGIYAADQVFVGVLRGAGATVIPMIITLLCMCGLRLGWIFTTLRFVHDARMIYISYPLTWIVTGAVLVLYYYKGSWRPEKAGFKNRKYLKRSC</sequence>
<name>A0AB74F4B2_9FIRM</name>
<dbReference type="GO" id="GO:0015297">
    <property type="term" value="F:antiporter activity"/>
    <property type="evidence" value="ECO:0007669"/>
    <property type="project" value="UniProtKB-KW"/>
</dbReference>
<dbReference type="PIRSF" id="PIRSF006603">
    <property type="entry name" value="DinF"/>
    <property type="match status" value="1"/>
</dbReference>
<dbReference type="AlphaFoldDB" id="A0AB74F4B2"/>
<organism evidence="14 15">
    <name type="scientific">Eubacterium callanderi</name>
    <dbReference type="NCBI Taxonomy" id="53442"/>
    <lineage>
        <taxon>Bacteria</taxon>
        <taxon>Bacillati</taxon>
        <taxon>Bacillota</taxon>
        <taxon>Clostridia</taxon>
        <taxon>Eubacteriales</taxon>
        <taxon>Eubacteriaceae</taxon>
        <taxon>Eubacterium</taxon>
    </lineage>
</organism>
<evidence type="ECO:0000256" key="1">
    <source>
        <dbReference type="ARBA" id="ARBA00003408"/>
    </source>
</evidence>
<evidence type="ECO:0000256" key="8">
    <source>
        <dbReference type="ARBA" id="ARBA00022692"/>
    </source>
</evidence>
<evidence type="ECO:0000313" key="14">
    <source>
        <dbReference type="EMBL" id="SHM29916.1"/>
    </source>
</evidence>
<accession>A0AB74F4B2</accession>
<dbReference type="Proteomes" id="UP000184012">
    <property type="component" value="Unassembled WGS sequence"/>
</dbReference>
<dbReference type="CDD" id="cd13138">
    <property type="entry name" value="MATE_yoeA_like"/>
    <property type="match status" value="1"/>
</dbReference>
<feature type="transmembrane region" description="Helical" evidence="13">
    <location>
        <begin position="323"/>
        <end position="351"/>
    </location>
</feature>
<evidence type="ECO:0000313" key="15">
    <source>
        <dbReference type="Proteomes" id="UP000184012"/>
    </source>
</evidence>
<evidence type="ECO:0000256" key="2">
    <source>
        <dbReference type="ARBA" id="ARBA00004651"/>
    </source>
</evidence>
<comment type="caution">
    <text evidence="14">The sequence shown here is derived from an EMBL/GenBank/DDBJ whole genome shotgun (WGS) entry which is preliminary data.</text>
</comment>
<keyword evidence="7" id="KW-1003">Cell membrane</keyword>
<comment type="similarity">
    <text evidence="3">Belongs to the multi antimicrobial extrusion (MATE) (TC 2.A.66.1) family.</text>
</comment>
<feature type="transmembrane region" description="Helical" evidence="13">
    <location>
        <begin position="173"/>
        <end position="192"/>
    </location>
</feature>
<gene>
    <name evidence="14" type="ORF">SAMN04515649_114103</name>
</gene>
<evidence type="ECO:0000256" key="4">
    <source>
        <dbReference type="ARBA" id="ARBA00020268"/>
    </source>
</evidence>
<evidence type="ECO:0000256" key="11">
    <source>
        <dbReference type="ARBA" id="ARBA00023136"/>
    </source>
</evidence>
<feature type="transmembrane region" description="Helical" evidence="13">
    <location>
        <begin position="198"/>
        <end position="223"/>
    </location>
</feature>
<evidence type="ECO:0000256" key="6">
    <source>
        <dbReference type="ARBA" id="ARBA00022449"/>
    </source>
</evidence>
<dbReference type="GeneID" id="68365151"/>
<comment type="subcellular location">
    <subcellularLocation>
        <location evidence="2">Cell membrane</location>
        <topology evidence="2">Multi-pass membrane protein</topology>
    </subcellularLocation>
</comment>
<dbReference type="PANTHER" id="PTHR43298:SF2">
    <property type="entry name" value="FMN_FAD EXPORTER YEEO-RELATED"/>
    <property type="match status" value="1"/>
</dbReference>
<keyword evidence="5" id="KW-0813">Transport</keyword>
<evidence type="ECO:0000256" key="13">
    <source>
        <dbReference type="SAM" id="Phobius"/>
    </source>
</evidence>
<dbReference type="InterPro" id="IPR048279">
    <property type="entry name" value="MdtK-like"/>
</dbReference>
<evidence type="ECO:0000256" key="5">
    <source>
        <dbReference type="ARBA" id="ARBA00022448"/>
    </source>
</evidence>
<dbReference type="InterPro" id="IPR002528">
    <property type="entry name" value="MATE_fam"/>
</dbReference>
<dbReference type="GO" id="GO:0042910">
    <property type="term" value="F:xenobiotic transmembrane transporter activity"/>
    <property type="evidence" value="ECO:0007669"/>
    <property type="project" value="InterPro"/>
</dbReference>
<feature type="transmembrane region" description="Helical" evidence="13">
    <location>
        <begin position="422"/>
        <end position="442"/>
    </location>
</feature>
<keyword evidence="6" id="KW-0050">Antiport</keyword>
<feature type="transmembrane region" description="Helical" evidence="13">
    <location>
        <begin position="363"/>
        <end position="384"/>
    </location>
</feature>
<evidence type="ECO:0000256" key="10">
    <source>
        <dbReference type="ARBA" id="ARBA00023065"/>
    </source>
</evidence>
<dbReference type="InterPro" id="IPR050222">
    <property type="entry name" value="MATE_MdtK"/>
</dbReference>
<dbReference type="GO" id="GO:0006811">
    <property type="term" value="P:monoatomic ion transport"/>
    <property type="evidence" value="ECO:0007669"/>
    <property type="project" value="UniProtKB-KW"/>
</dbReference>
<keyword evidence="10" id="KW-0406">Ion transport</keyword>
<comment type="function">
    <text evidence="1">Multidrug efflux pump.</text>
</comment>
<keyword evidence="9 13" id="KW-1133">Transmembrane helix</keyword>
<keyword evidence="11 13" id="KW-0472">Membrane</keyword>
<feature type="transmembrane region" description="Helical" evidence="13">
    <location>
        <begin position="289"/>
        <end position="311"/>
    </location>
</feature>
<evidence type="ECO:0000256" key="7">
    <source>
        <dbReference type="ARBA" id="ARBA00022475"/>
    </source>
</evidence>
<feature type="transmembrane region" description="Helical" evidence="13">
    <location>
        <begin position="104"/>
        <end position="125"/>
    </location>
</feature>
<feature type="transmembrane region" description="Helical" evidence="13">
    <location>
        <begin position="145"/>
        <end position="166"/>
    </location>
</feature>
<protein>
    <recommendedName>
        <fullName evidence="4">Probable multidrug resistance protein NorM</fullName>
    </recommendedName>
    <alternativeName>
        <fullName evidence="12">Multidrug-efflux transporter</fullName>
    </alternativeName>
</protein>
<feature type="transmembrane region" description="Helical" evidence="13">
    <location>
        <begin position="391"/>
        <end position="410"/>
    </location>
</feature>
<dbReference type="EMBL" id="FRBP01000014">
    <property type="protein sequence ID" value="SHM29916.1"/>
    <property type="molecule type" value="Genomic_DNA"/>
</dbReference>
<proteinExistence type="inferred from homology"/>
<evidence type="ECO:0000256" key="12">
    <source>
        <dbReference type="ARBA" id="ARBA00031636"/>
    </source>
</evidence>
<dbReference type="RefSeq" id="WP_013382612.1">
    <property type="nucleotide sequence ID" value="NC_014624.2"/>
</dbReference>
<keyword evidence="8 13" id="KW-0812">Transmembrane</keyword>
<feature type="transmembrane region" description="Helical" evidence="13">
    <location>
        <begin position="59"/>
        <end position="84"/>
    </location>
</feature>